<dbReference type="AlphaFoldDB" id="A0A7G9L3W6"/>
<dbReference type="InterPro" id="IPR036890">
    <property type="entry name" value="HATPase_C_sf"/>
</dbReference>
<dbReference type="SUPFAM" id="SSF55874">
    <property type="entry name" value="ATPase domain of HSP90 chaperone/DNA topoisomerase II/histidine kinase"/>
    <property type="match status" value="1"/>
</dbReference>
<feature type="compositionally biased region" description="Polar residues" evidence="1">
    <location>
        <begin position="1"/>
        <end position="13"/>
    </location>
</feature>
<gene>
    <name evidence="2" type="ORF">H8M03_02925</name>
</gene>
<dbReference type="Pfam" id="PF13589">
    <property type="entry name" value="HATPase_c_3"/>
    <property type="match status" value="1"/>
</dbReference>
<accession>A0A7G9L3W6</accession>
<keyword evidence="2" id="KW-0067">ATP-binding</keyword>
<organism evidence="2 3">
    <name type="scientific">Sphingomonas sabuli</name>
    <dbReference type="NCBI Taxonomy" id="2764186"/>
    <lineage>
        <taxon>Bacteria</taxon>
        <taxon>Pseudomonadati</taxon>
        <taxon>Pseudomonadota</taxon>
        <taxon>Alphaproteobacteria</taxon>
        <taxon>Sphingomonadales</taxon>
        <taxon>Sphingomonadaceae</taxon>
        <taxon>Sphingomonas</taxon>
    </lineage>
</organism>
<keyword evidence="3" id="KW-1185">Reference proteome</keyword>
<dbReference type="RefSeq" id="WP_187480270.1">
    <property type="nucleotide sequence ID" value="NZ_CP060697.1"/>
</dbReference>
<evidence type="ECO:0000256" key="1">
    <source>
        <dbReference type="SAM" id="MobiDB-lite"/>
    </source>
</evidence>
<dbReference type="KEGG" id="ssau:H8M03_02925"/>
<evidence type="ECO:0000313" key="2">
    <source>
        <dbReference type="EMBL" id="QNM83315.1"/>
    </source>
</evidence>
<name>A0A7G9L3W6_9SPHN</name>
<proteinExistence type="predicted"/>
<dbReference type="Proteomes" id="UP000515861">
    <property type="component" value="Chromosome"/>
</dbReference>
<sequence length="475" mass="52207">MTPLNTSLSQGETKANAPIVQEPPSSSMIVVGKDVLELLSSAMYVDPLSIYREYVQNAADAIDEARDVGELKPDDPGRVDIRIDPDRRSIIIRDNGLGLPVSSAARCLLAIGASAKRGTRARGFRGIGRLAGLAYARSLTFRTRAAGDDQVVEIRWDCQRLKAALRDVEEQDDVASVIQRVVTISRLPGEAWPSHFFEVELNDVIRTRRDDLLSPGLVRDYLEQVAPVPFDETFSWGSKIDGRLASVRLGNLQVLINDDLQPVTRPFRDRFRVSTTLEDSLTEFEAIELSDLDGGVAAVGWIMHHQYLGSITIKSRVGGLRIRVGNVQVGDHEILSEVFPEPRFNGWTVGEIHILDPRILPNARRDNFEQNIHYSNFTAQLEPIGKRIAKRARSASVIRNLDRKASSATAAPTMMPSEGAPSLATSESESGDGIAGKADEAQLDALQVTFLEAVRELAEKGALTAEEARAALRHF</sequence>
<dbReference type="GO" id="GO:0005524">
    <property type="term" value="F:ATP binding"/>
    <property type="evidence" value="ECO:0007669"/>
    <property type="project" value="UniProtKB-KW"/>
</dbReference>
<dbReference type="EMBL" id="CP060697">
    <property type="protein sequence ID" value="QNM83315.1"/>
    <property type="molecule type" value="Genomic_DNA"/>
</dbReference>
<feature type="region of interest" description="Disordered" evidence="1">
    <location>
        <begin position="1"/>
        <end position="20"/>
    </location>
</feature>
<protein>
    <submittedName>
        <fullName evidence="2">ATP-binding protein</fullName>
    </submittedName>
</protein>
<dbReference type="Gene3D" id="3.30.565.10">
    <property type="entry name" value="Histidine kinase-like ATPase, C-terminal domain"/>
    <property type="match status" value="1"/>
</dbReference>
<reference evidence="2 3" key="1">
    <citation type="submission" date="2020-08" db="EMBL/GenBank/DDBJ databases">
        <title>Sphingomonas sp. sand1-3 16S ribosomal RNA gene Genome sequencing and assembly.</title>
        <authorList>
            <person name="Kang M."/>
        </authorList>
    </citation>
    <scope>NUCLEOTIDE SEQUENCE [LARGE SCALE GENOMIC DNA]</scope>
    <source>
        <strain evidence="3">sand1-3</strain>
    </source>
</reference>
<keyword evidence="2" id="KW-0547">Nucleotide-binding</keyword>
<evidence type="ECO:0000313" key="3">
    <source>
        <dbReference type="Proteomes" id="UP000515861"/>
    </source>
</evidence>
<feature type="region of interest" description="Disordered" evidence="1">
    <location>
        <begin position="405"/>
        <end position="434"/>
    </location>
</feature>